<dbReference type="PROSITE" id="PS50005">
    <property type="entry name" value="TPR"/>
    <property type="match status" value="1"/>
</dbReference>
<dbReference type="Pfam" id="PF13181">
    <property type="entry name" value="TPR_8"/>
    <property type="match status" value="1"/>
</dbReference>
<keyword evidence="1" id="KW-0802">TPR repeat</keyword>
<dbReference type="SMART" id="SM00028">
    <property type="entry name" value="TPR"/>
    <property type="match status" value="2"/>
</dbReference>
<evidence type="ECO:0000313" key="3">
    <source>
        <dbReference type="EMBL" id="RKF50771.1"/>
    </source>
</evidence>
<reference evidence="3 4" key="1">
    <citation type="submission" date="2016-07" db="EMBL/GenBank/DDBJ databases">
        <title>Genome analysis of Burkholderia fungorum ES3-20.</title>
        <authorList>
            <person name="Xu D."/>
            <person name="Yao R."/>
            <person name="Zheng S."/>
        </authorList>
    </citation>
    <scope>NUCLEOTIDE SEQUENCE [LARGE SCALE GENOMIC DNA]</scope>
    <source>
        <strain evidence="3 4">ES3-20</strain>
    </source>
</reference>
<evidence type="ECO:0008006" key="5">
    <source>
        <dbReference type="Google" id="ProtNLM"/>
    </source>
</evidence>
<organism evidence="3 4">
    <name type="scientific">Paraburkholderia fungorum</name>
    <dbReference type="NCBI Taxonomy" id="134537"/>
    <lineage>
        <taxon>Bacteria</taxon>
        <taxon>Pseudomonadati</taxon>
        <taxon>Pseudomonadota</taxon>
        <taxon>Betaproteobacteria</taxon>
        <taxon>Burkholderiales</taxon>
        <taxon>Burkholderiaceae</taxon>
        <taxon>Paraburkholderia</taxon>
    </lineage>
</organism>
<dbReference type="RefSeq" id="WP_183081231.1">
    <property type="nucleotide sequence ID" value="NZ_MCAS01000001.1"/>
</dbReference>
<accession>A0A3R7ID99</accession>
<feature type="repeat" description="TPR" evidence="1">
    <location>
        <begin position="170"/>
        <end position="203"/>
    </location>
</feature>
<evidence type="ECO:0000256" key="2">
    <source>
        <dbReference type="SAM" id="SignalP"/>
    </source>
</evidence>
<dbReference type="SUPFAM" id="SSF48452">
    <property type="entry name" value="TPR-like"/>
    <property type="match status" value="1"/>
</dbReference>
<keyword evidence="2" id="KW-0732">Signal</keyword>
<dbReference type="EMBL" id="MCAS01000001">
    <property type="protein sequence ID" value="RKF50771.1"/>
    <property type="molecule type" value="Genomic_DNA"/>
</dbReference>
<dbReference type="AlphaFoldDB" id="A0A3R7ID99"/>
<dbReference type="Gene3D" id="1.25.40.10">
    <property type="entry name" value="Tetratricopeptide repeat domain"/>
    <property type="match status" value="2"/>
</dbReference>
<dbReference type="InterPro" id="IPR019734">
    <property type="entry name" value="TPR_rpt"/>
</dbReference>
<protein>
    <recommendedName>
        <fullName evidence="5">Tetratricopeptide repeat protein</fullName>
    </recommendedName>
</protein>
<name>A0A3R7ID99_9BURK</name>
<feature type="chain" id="PRO_5018670006" description="Tetratricopeptide repeat protein" evidence="2">
    <location>
        <begin position="23"/>
        <end position="530"/>
    </location>
</feature>
<dbReference type="Proteomes" id="UP000283709">
    <property type="component" value="Unassembled WGS sequence"/>
</dbReference>
<dbReference type="InterPro" id="IPR011990">
    <property type="entry name" value="TPR-like_helical_dom_sf"/>
</dbReference>
<comment type="caution">
    <text evidence="3">The sequence shown here is derived from an EMBL/GenBank/DDBJ whole genome shotgun (WGS) entry which is preliminary data.</text>
</comment>
<sequence length="530" mass="57204">MKNIVSRRAAAVAAALCLSACAHDPAPVAAAAIATTVGSQSGSAASVTANVPPDVLATCQRIPAAMDSGHPADANRLANECLASHSLPVALREQVLQELTLINMALRDDRAALDSQLAAIELMPAPTDVQLLLLAHLYGTNQRNDESLATLERIRAAHEITHDLDLTDGASYYQELGSALATKKRYQESIDAFTKGLALQPAFSDIYHRRAVVREVSGDAAGARADYVQFARWASDREIDATVRAKLASLGIDLAHERRHPFGDTNPLYNMAAEQVEKGRQSLKSSTTPLAKAEAYSDISAFSDGIGRHLDALAAIDKAIALAPDNVSYKQSKVTTLVDLNRIDAALAYAAPLRKRAHEEAAAAANPAAVYSTYREVSGSAALAYIQQGKWPEAIDALADSAKGAEPADQDYMATLYLYVRARSAGAAPANAYFDGYIRHASQPVFGSYRRWLLLYMQGKLPVSQVYMQVVMLTEPVAIQNALAETWFVAAAYERYVKHDDNAARAFVDRLNDLQPYGTNEWMMVQRGGA</sequence>
<feature type="signal peptide" evidence="2">
    <location>
        <begin position="1"/>
        <end position="22"/>
    </location>
</feature>
<evidence type="ECO:0000256" key="1">
    <source>
        <dbReference type="PROSITE-ProRule" id="PRU00339"/>
    </source>
</evidence>
<proteinExistence type="predicted"/>
<gene>
    <name evidence="3" type="ORF">BCY88_00900</name>
</gene>
<evidence type="ECO:0000313" key="4">
    <source>
        <dbReference type="Proteomes" id="UP000283709"/>
    </source>
</evidence>